<name>A0ABY2WGI6_9FLAO</name>
<dbReference type="SUPFAM" id="SSF82282">
    <property type="entry name" value="Homocysteine S-methyltransferase"/>
    <property type="match status" value="1"/>
</dbReference>
<keyword evidence="1" id="KW-0489">Methyltransferase</keyword>
<comment type="caution">
    <text evidence="4">The sequence shown here is derived from an EMBL/GenBank/DDBJ whole genome shotgun (WGS) entry which is preliminary data.</text>
</comment>
<keyword evidence="2" id="KW-0808">Transferase</keyword>
<feature type="domain" description="Hcy-binding" evidence="3">
    <location>
        <begin position="56"/>
        <end position="207"/>
    </location>
</feature>
<evidence type="ECO:0000259" key="3">
    <source>
        <dbReference type="Pfam" id="PF02574"/>
    </source>
</evidence>
<dbReference type="InterPro" id="IPR036589">
    <property type="entry name" value="HCY_dom_sf"/>
</dbReference>
<dbReference type="Proteomes" id="UP000751614">
    <property type="component" value="Unassembled WGS sequence"/>
</dbReference>
<dbReference type="Gene3D" id="3.20.20.330">
    <property type="entry name" value="Homocysteine-binding-like domain"/>
    <property type="match status" value="1"/>
</dbReference>
<evidence type="ECO:0000313" key="4">
    <source>
        <dbReference type="EMBL" id="TMU50381.1"/>
    </source>
</evidence>
<dbReference type="PANTHER" id="PTHR11103:SF18">
    <property type="entry name" value="SLR1189 PROTEIN"/>
    <property type="match status" value="1"/>
</dbReference>
<dbReference type="EMBL" id="VCNI01000009">
    <property type="protein sequence ID" value="TMU50381.1"/>
    <property type="molecule type" value="Genomic_DNA"/>
</dbReference>
<dbReference type="PANTHER" id="PTHR11103">
    <property type="entry name" value="SLR1189 PROTEIN"/>
    <property type="match status" value="1"/>
</dbReference>
<accession>A0ABY2WGI6</accession>
<evidence type="ECO:0000256" key="1">
    <source>
        <dbReference type="ARBA" id="ARBA00022603"/>
    </source>
</evidence>
<dbReference type="InterPro" id="IPR003726">
    <property type="entry name" value="HCY_dom"/>
</dbReference>
<keyword evidence="5" id="KW-1185">Reference proteome</keyword>
<protein>
    <submittedName>
        <fullName evidence="4">Homocysteine S-methyltransferase family protein</fullName>
    </submittedName>
</protein>
<reference evidence="4 5" key="1">
    <citation type="submission" date="2019-05" db="EMBL/GenBank/DDBJ databases">
        <title>Flagellimonas sp. AsT0115, sp. nov., isolated from a marine red algae, Asparagopsis taxiformis.</title>
        <authorList>
            <person name="Kim J."/>
            <person name="Jeong S.E."/>
            <person name="Jeon C.O."/>
        </authorList>
    </citation>
    <scope>NUCLEOTIDE SEQUENCE [LARGE SCALE GENOMIC DNA]</scope>
    <source>
        <strain evidence="4 5">AsT0115</strain>
    </source>
</reference>
<evidence type="ECO:0000313" key="5">
    <source>
        <dbReference type="Proteomes" id="UP000751614"/>
    </source>
</evidence>
<dbReference type="Pfam" id="PF02574">
    <property type="entry name" value="S-methyl_trans"/>
    <property type="match status" value="1"/>
</dbReference>
<evidence type="ECO:0000256" key="2">
    <source>
        <dbReference type="ARBA" id="ARBA00022679"/>
    </source>
</evidence>
<organism evidence="4 5">
    <name type="scientific">Flagellimonas algicola</name>
    <dbReference type="NCBI Taxonomy" id="2583815"/>
    <lineage>
        <taxon>Bacteria</taxon>
        <taxon>Pseudomonadati</taxon>
        <taxon>Bacteroidota</taxon>
        <taxon>Flavobacteriia</taxon>
        <taxon>Flavobacteriales</taxon>
        <taxon>Flavobacteriaceae</taxon>
        <taxon>Flagellimonas</taxon>
    </lineage>
</organism>
<gene>
    <name evidence="4" type="ORF">FGG15_19935</name>
</gene>
<sequence>MCLSCADSFRLMEDLDFFKIMEHYREVLEEAWSCGATAIFFECPTLNLNPYCGMTQGYSRDRLLEINIRAVKVVKVVKKAFFDDDPQILIVGQIGPMANLCSAGSDFATSMECSMYHGLQIMSFKEAGADLVFAKGIGTAQEALGIANACMAEEMPLVIFFDMDSEGNLADGASLETAIEMIDGKTDSYPMYYGAKCFDPDSLLKLICLDEVWKHRVCEYEI</sequence>
<dbReference type="RefSeq" id="WP_138839542.1">
    <property type="nucleotide sequence ID" value="NZ_VCNI01000009.1"/>
</dbReference>
<proteinExistence type="predicted"/>